<evidence type="ECO:0000313" key="2">
    <source>
        <dbReference type="Proteomes" id="UP000003553"/>
    </source>
</evidence>
<dbReference type="AlphaFoldDB" id="A7BEA5"/>
<reference evidence="1" key="1">
    <citation type="submission" date="2007-04" db="EMBL/GenBank/DDBJ databases">
        <authorList>
            <person name="Fulton L."/>
            <person name="Clifton S."/>
            <person name="Fulton B."/>
            <person name="Xu J."/>
            <person name="Minx P."/>
            <person name="Pepin K.H."/>
            <person name="Johnson M."/>
            <person name="Thiruvilangam P."/>
            <person name="Bhonagiri V."/>
            <person name="Nash W.E."/>
            <person name="Mardis E.R."/>
            <person name="Wilson R.K."/>
        </authorList>
    </citation>
    <scope>NUCLEOTIDE SEQUENCE [LARGE SCALE GENOMIC DNA]</scope>
    <source>
        <strain evidence="1">ATCC 17982</strain>
    </source>
</reference>
<comment type="caution">
    <text evidence="1">The sequence shown here is derived from an EMBL/GenBank/DDBJ whole genome shotgun (WGS) entry which is preliminary data.</text>
</comment>
<evidence type="ECO:0000313" key="1">
    <source>
        <dbReference type="EMBL" id="EDN81529.1"/>
    </source>
</evidence>
<gene>
    <name evidence="1" type="ORF">ACTODO_02007</name>
</gene>
<accession>A7BEA5</accession>
<dbReference type="EMBL" id="AAYI02000004">
    <property type="protein sequence ID" value="EDN81529.1"/>
    <property type="molecule type" value="Genomic_DNA"/>
</dbReference>
<dbReference type="HOGENOM" id="CLU_3021487_0_0_11"/>
<sequence>MIPLRIIAAQMGIMTGTAMGDVRANWMTIQHTIAVRLPAATAMAVREIWGSSTEG</sequence>
<organism evidence="1 2">
    <name type="scientific">Schaalia dentiphila ATCC 17982</name>
    <dbReference type="NCBI Taxonomy" id="411466"/>
    <lineage>
        <taxon>Bacteria</taxon>
        <taxon>Bacillati</taxon>
        <taxon>Actinomycetota</taxon>
        <taxon>Actinomycetes</taxon>
        <taxon>Actinomycetales</taxon>
        <taxon>Actinomycetaceae</taxon>
        <taxon>Schaalia</taxon>
        <taxon>Schaalia dentiphila</taxon>
    </lineage>
</organism>
<keyword evidence="2" id="KW-1185">Reference proteome</keyword>
<proteinExistence type="predicted"/>
<protein>
    <submittedName>
        <fullName evidence="1">Uncharacterized protein</fullName>
    </submittedName>
</protein>
<name>A7BEA5_9ACTO</name>
<reference evidence="1" key="2">
    <citation type="submission" date="2015-05" db="EMBL/GenBank/DDBJ databases">
        <title>Draft genome sequence of Actinomyces odontolyticus (ATCC 17982).</title>
        <authorList>
            <person name="Sudarsanam P."/>
            <person name="Ley R."/>
            <person name="Guruge J."/>
            <person name="Turnbaugh P.J."/>
            <person name="Mahowald M."/>
            <person name="Liep D."/>
            <person name="Gordon J."/>
        </authorList>
    </citation>
    <scope>NUCLEOTIDE SEQUENCE</scope>
    <source>
        <strain evidence="1">ATCC 17982</strain>
    </source>
</reference>
<dbReference type="Proteomes" id="UP000003553">
    <property type="component" value="Unassembled WGS sequence"/>
</dbReference>